<dbReference type="EMBL" id="GL890949">
    <property type="protein sequence ID" value="EGJ30615.1"/>
    <property type="molecule type" value="Genomic_DNA"/>
</dbReference>
<evidence type="ECO:0000313" key="1">
    <source>
        <dbReference type="EMBL" id="EGJ30615.1"/>
    </source>
</evidence>
<reference evidence="2" key="1">
    <citation type="journal article" date="2011" name="Proc. Natl. Acad. Sci. U.S.A.">
        <title>Genomic insights into the physiology and ecology of the marine filamentous cyanobacterium Lyngbya majuscula.</title>
        <authorList>
            <person name="Jones A.C."/>
            <person name="Monroe E.A."/>
            <person name="Podell S."/>
            <person name="Hess W.R."/>
            <person name="Klages S."/>
            <person name="Esquenazi E."/>
            <person name="Niessen S."/>
            <person name="Hoover H."/>
            <person name="Rothmann M."/>
            <person name="Lasken R.S."/>
            <person name="Yates J.R.III."/>
            <person name="Reinhardt R."/>
            <person name="Kube M."/>
            <person name="Burkart M.D."/>
            <person name="Allen E.E."/>
            <person name="Dorrestein P.C."/>
            <person name="Gerwick W.H."/>
            <person name="Gerwick L."/>
        </authorList>
    </citation>
    <scope>NUCLEOTIDE SEQUENCE [LARGE SCALE GENOMIC DNA]</scope>
    <source>
        <strain evidence="2">3L</strain>
    </source>
</reference>
<proteinExistence type="predicted"/>
<gene>
    <name evidence="1" type="ORF">LYNGBM3L_48560</name>
</gene>
<keyword evidence="2" id="KW-1185">Reference proteome</keyword>
<sequence>MRDTAANGKMTWVTAAKVLKKCLKEKPQSD</sequence>
<evidence type="ECO:0000313" key="2">
    <source>
        <dbReference type="Proteomes" id="UP000003959"/>
    </source>
</evidence>
<accession>F4XXQ4</accession>
<dbReference type="Proteomes" id="UP000003959">
    <property type="component" value="Unassembled WGS sequence"/>
</dbReference>
<name>F4XXQ4_9CYAN</name>
<dbReference type="AlphaFoldDB" id="F4XXQ4"/>
<protein>
    <submittedName>
        <fullName evidence="1">Uncharacterized protein</fullName>
    </submittedName>
</protein>
<organism evidence="1 2">
    <name type="scientific">Moorena producens 3L</name>
    <dbReference type="NCBI Taxonomy" id="489825"/>
    <lineage>
        <taxon>Bacteria</taxon>
        <taxon>Bacillati</taxon>
        <taxon>Cyanobacteriota</taxon>
        <taxon>Cyanophyceae</taxon>
        <taxon>Coleofasciculales</taxon>
        <taxon>Coleofasciculaceae</taxon>
        <taxon>Moorena</taxon>
    </lineage>
</organism>
<dbReference type="HOGENOM" id="CLU_3404388_0_0_3"/>